<proteinExistence type="predicted"/>
<dbReference type="OrthoDB" id="3829888at2"/>
<feature type="domain" description="DNA mimic protein DMP19 C-terminal" evidence="1">
    <location>
        <begin position="19"/>
        <end position="76"/>
    </location>
</feature>
<sequence>MDIRQLYEAYATSESRRPLRDEQRQLLAVCDLRQEVNSGGFDSYLRFWGADTASDALAIVGCALGEPWRQVLVEALDLFGTANPSTADERATVRERPRC</sequence>
<dbReference type="EMBL" id="PYXZ01000004">
    <property type="protein sequence ID" value="PUA80895.1"/>
    <property type="molecule type" value="Genomic_DNA"/>
</dbReference>
<dbReference type="Proteomes" id="UP000244867">
    <property type="component" value="Unassembled WGS sequence"/>
</dbReference>
<gene>
    <name evidence="2" type="ORF">C7S10_10845</name>
</gene>
<dbReference type="Gene3D" id="1.20.1420.60">
    <property type="match status" value="1"/>
</dbReference>
<evidence type="ECO:0000259" key="1">
    <source>
        <dbReference type="Pfam" id="PF14300"/>
    </source>
</evidence>
<dbReference type="InterPro" id="IPR025402">
    <property type="entry name" value="DMP19_C"/>
</dbReference>
<dbReference type="Pfam" id="PF14300">
    <property type="entry name" value="DMP19"/>
    <property type="match status" value="1"/>
</dbReference>
<dbReference type="RefSeq" id="WP_108344464.1">
    <property type="nucleotide sequence ID" value="NZ_PYXZ01000004.1"/>
</dbReference>
<keyword evidence="3" id="KW-1185">Reference proteome</keyword>
<reference evidence="2 3" key="1">
    <citation type="submission" date="2018-03" db="EMBL/GenBank/DDBJ databases">
        <authorList>
            <person name="Keele B.F."/>
        </authorList>
    </citation>
    <scope>NUCLEOTIDE SEQUENCE [LARGE SCALE GENOMIC DNA]</scope>
    <source>
        <strain evidence="2 3">IB-3</strain>
    </source>
</reference>
<evidence type="ECO:0000313" key="3">
    <source>
        <dbReference type="Proteomes" id="UP000244867"/>
    </source>
</evidence>
<name>A0A2R7YWY7_9ACTN</name>
<evidence type="ECO:0000313" key="2">
    <source>
        <dbReference type="EMBL" id="PUA80895.1"/>
    </source>
</evidence>
<organism evidence="2 3">
    <name type="scientific">Nocardioides currus</name>
    <dbReference type="NCBI Taxonomy" id="2133958"/>
    <lineage>
        <taxon>Bacteria</taxon>
        <taxon>Bacillati</taxon>
        <taxon>Actinomycetota</taxon>
        <taxon>Actinomycetes</taxon>
        <taxon>Propionibacteriales</taxon>
        <taxon>Nocardioidaceae</taxon>
        <taxon>Nocardioides</taxon>
    </lineage>
</organism>
<accession>A0A2R7YWY7</accession>
<comment type="caution">
    <text evidence="2">The sequence shown here is derived from an EMBL/GenBank/DDBJ whole genome shotgun (WGS) entry which is preliminary data.</text>
</comment>
<dbReference type="AlphaFoldDB" id="A0A2R7YWY7"/>
<protein>
    <recommendedName>
        <fullName evidence="1">DNA mimic protein DMP19 C-terminal domain-containing protein</fullName>
    </recommendedName>
</protein>